<dbReference type="STRING" id="157733.AB986_15285"/>
<gene>
    <name evidence="1" type="ORF">AB986_15285</name>
</gene>
<reference evidence="1" key="1">
    <citation type="submission" date="2015-06" db="EMBL/GenBank/DDBJ databases">
        <authorList>
            <person name="Liu B."/>
            <person name="Wang J."/>
            <person name="Zhu Y."/>
            <person name="Liu G."/>
            <person name="Chen Q."/>
            <person name="Zheng C."/>
            <person name="Che J."/>
            <person name="Ge C."/>
            <person name="Shi H."/>
            <person name="Pan Z."/>
            <person name="Liu X."/>
        </authorList>
    </citation>
    <scope>NUCLEOTIDE SEQUENCE [LARGE SCALE GENOMIC DNA]</scope>
    <source>
        <strain evidence="1">DSM 16346</strain>
    </source>
</reference>
<evidence type="ECO:0000313" key="2">
    <source>
        <dbReference type="Proteomes" id="UP000035996"/>
    </source>
</evidence>
<comment type="caution">
    <text evidence="1">The sequence shown here is derived from an EMBL/GenBank/DDBJ whole genome shotgun (WGS) entry which is preliminary data.</text>
</comment>
<dbReference type="GO" id="GO:0003700">
    <property type="term" value="F:DNA-binding transcription factor activity"/>
    <property type="evidence" value="ECO:0007669"/>
    <property type="project" value="InterPro"/>
</dbReference>
<dbReference type="CDD" id="cd07377">
    <property type="entry name" value="WHTH_GntR"/>
    <property type="match status" value="1"/>
</dbReference>
<dbReference type="EMBL" id="LELK01000004">
    <property type="protein sequence ID" value="KMM37227.1"/>
    <property type="molecule type" value="Genomic_DNA"/>
</dbReference>
<sequence>MKKNASQSAYQHAYESIRDKVLNGEIAGGTKLVEEKLAKELGVSRTPIREAIRKLEQEDLIQDKRVVLPTEKDMREIFQVRILLEGFAARASATYMSEEAIEELQKCVDIGRNGTTEEIMKANKAFHEIILDTNNNKVMIKIMDRMQSIIYLFRKTVVYHKRPHLIDEHDQICQAIRNRNPEEAEELMKKHLEADLAFFLHFMGQN</sequence>
<dbReference type="PRINTS" id="PR00035">
    <property type="entry name" value="HTHGNTR"/>
</dbReference>
<dbReference type="PATRIC" id="fig|157733.3.peg.1131"/>
<proteinExistence type="predicted"/>
<keyword evidence="2" id="KW-1185">Reference proteome</keyword>
<dbReference type="InterPro" id="IPR036390">
    <property type="entry name" value="WH_DNA-bd_sf"/>
</dbReference>
<dbReference type="GO" id="GO:0003677">
    <property type="term" value="F:DNA binding"/>
    <property type="evidence" value="ECO:0007669"/>
    <property type="project" value="UniProtKB-KW"/>
</dbReference>
<dbReference type="PROSITE" id="PS50949">
    <property type="entry name" value="HTH_GNTR"/>
    <property type="match status" value="1"/>
</dbReference>
<dbReference type="SMART" id="SM00895">
    <property type="entry name" value="FCD"/>
    <property type="match status" value="1"/>
</dbReference>
<dbReference type="PANTHER" id="PTHR43537:SF24">
    <property type="entry name" value="GLUCONATE OPERON TRANSCRIPTIONAL REPRESSOR"/>
    <property type="match status" value="1"/>
</dbReference>
<dbReference type="AlphaFoldDB" id="A0A0J6FSC0"/>
<dbReference type="InterPro" id="IPR011711">
    <property type="entry name" value="GntR_C"/>
</dbReference>
<dbReference type="PANTHER" id="PTHR43537">
    <property type="entry name" value="TRANSCRIPTIONAL REGULATOR, GNTR FAMILY"/>
    <property type="match status" value="1"/>
</dbReference>
<dbReference type="OrthoDB" id="114741at2"/>
<evidence type="ECO:0000313" key="1">
    <source>
        <dbReference type="EMBL" id="KMM37227.1"/>
    </source>
</evidence>
<dbReference type="SUPFAM" id="SSF46785">
    <property type="entry name" value="Winged helix' DNA-binding domain"/>
    <property type="match status" value="1"/>
</dbReference>
<dbReference type="Pfam" id="PF07729">
    <property type="entry name" value="FCD"/>
    <property type="match status" value="1"/>
</dbReference>
<dbReference type="SMART" id="SM00345">
    <property type="entry name" value="HTH_GNTR"/>
    <property type="match status" value="1"/>
</dbReference>
<dbReference type="RefSeq" id="WP_048312095.1">
    <property type="nucleotide sequence ID" value="NZ_CP119526.1"/>
</dbReference>
<accession>A0A0J6FSC0</accession>
<dbReference type="SUPFAM" id="SSF48008">
    <property type="entry name" value="GntR ligand-binding domain-like"/>
    <property type="match status" value="1"/>
</dbReference>
<organism evidence="1 2">
    <name type="scientific">Guptibacillus hwajinpoensis</name>
    <dbReference type="NCBI Taxonomy" id="208199"/>
    <lineage>
        <taxon>Bacteria</taxon>
        <taxon>Bacillati</taxon>
        <taxon>Bacillota</taxon>
        <taxon>Bacilli</taxon>
        <taxon>Bacillales</taxon>
        <taxon>Guptibacillaceae</taxon>
        <taxon>Guptibacillus</taxon>
    </lineage>
</organism>
<protein>
    <submittedName>
        <fullName evidence="1">GntR family transcriptional regulator</fullName>
    </submittedName>
</protein>
<dbReference type="Gene3D" id="1.20.120.530">
    <property type="entry name" value="GntR ligand-binding domain-like"/>
    <property type="match status" value="1"/>
</dbReference>
<name>A0A0J6FSC0_9BACL</name>
<dbReference type="Proteomes" id="UP000035996">
    <property type="component" value="Unassembled WGS sequence"/>
</dbReference>
<dbReference type="InterPro" id="IPR000524">
    <property type="entry name" value="Tscrpt_reg_HTH_GntR"/>
</dbReference>
<dbReference type="InterPro" id="IPR036388">
    <property type="entry name" value="WH-like_DNA-bd_sf"/>
</dbReference>
<dbReference type="Pfam" id="PF00392">
    <property type="entry name" value="GntR"/>
    <property type="match status" value="1"/>
</dbReference>
<dbReference type="InterPro" id="IPR008920">
    <property type="entry name" value="TF_FadR/GntR_C"/>
</dbReference>
<dbReference type="Gene3D" id="1.10.10.10">
    <property type="entry name" value="Winged helix-like DNA-binding domain superfamily/Winged helix DNA-binding domain"/>
    <property type="match status" value="1"/>
</dbReference>
<dbReference type="GeneID" id="301327388"/>